<dbReference type="Pfam" id="PF00083">
    <property type="entry name" value="Sugar_tr"/>
    <property type="match status" value="1"/>
</dbReference>
<feature type="domain" description="Major facilitator superfamily (MFS) profile" evidence="7">
    <location>
        <begin position="98"/>
        <end position="427"/>
    </location>
</feature>
<dbReference type="InterPro" id="IPR036259">
    <property type="entry name" value="MFS_trans_sf"/>
</dbReference>
<dbReference type="Gene3D" id="1.20.1250.20">
    <property type="entry name" value="MFS general substrate transporter like domains"/>
    <property type="match status" value="1"/>
</dbReference>
<feature type="transmembrane region" description="Helical" evidence="5">
    <location>
        <begin position="264"/>
        <end position="283"/>
    </location>
</feature>
<gene>
    <name evidence="8" type="ORF">O3P69_004003</name>
</gene>
<evidence type="ECO:0000256" key="4">
    <source>
        <dbReference type="ARBA" id="ARBA00023136"/>
    </source>
</evidence>
<dbReference type="GO" id="GO:0022857">
    <property type="term" value="F:transmembrane transporter activity"/>
    <property type="evidence" value="ECO:0007669"/>
    <property type="project" value="InterPro"/>
</dbReference>
<comment type="caution">
    <text evidence="8">The sequence shown here is derived from an EMBL/GenBank/DDBJ whole genome shotgun (WGS) entry which is preliminary data.</text>
</comment>
<evidence type="ECO:0000256" key="5">
    <source>
        <dbReference type="SAM" id="Phobius"/>
    </source>
</evidence>
<dbReference type="AlphaFoldDB" id="A0AAW0UK26"/>
<dbReference type="SUPFAM" id="SSF103473">
    <property type="entry name" value="MFS general substrate transporter"/>
    <property type="match status" value="1"/>
</dbReference>
<protein>
    <recommendedName>
        <fullName evidence="7">Major facilitator superfamily (MFS) profile domain-containing protein</fullName>
    </recommendedName>
</protein>
<keyword evidence="2 5" id="KW-0812">Transmembrane</keyword>
<reference evidence="8 9" key="1">
    <citation type="submission" date="2023-03" db="EMBL/GenBank/DDBJ databases">
        <title>High-quality genome of Scylla paramamosain provides insights in environmental adaptation.</title>
        <authorList>
            <person name="Zhang L."/>
        </authorList>
    </citation>
    <scope>NUCLEOTIDE SEQUENCE [LARGE SCALE GENOMIC DNA]</scope>
    <source>
        <strain evidence="8">LZ_2023a</strain>
        <tissue evidence="8">Muscle</tissue>
    </source>
</reference>
<evidence type="ECO:0000259" key="7">
    <source>
        <dbReference type="PROSITE" id="PS50850"/>
    </source>
</evidence>
<evidence type="ECO:0000256" key="6">
    <source>
        <dbReference type="SAM" id="SignalP"/>
    </source>
</evidence>
<comment type="subcellular location">
    <subcellularLocation>
        <location evidence="1">Membrane</location>
        <topology evidence="1">Multi-pass membrane protein</topology>
    </subcellularLocation>
</comment>
<feature type="transmembrane region" description="Helical" evidence="5">
    <location>
        <begin position="155"/>
        <end position="172"/>
    </location>
</feature>
<evidence type="ECO:0000256" key="3">
    <source>
        <dbReference type="ARBA" id="ARBA00022989"/>
    </source>
</evidence>
<feature type="transmembrane region" description="Helical" evidence="5">
    <location>
        <begin position="179"/>
        <end position="198"/>
    </location>
</feature>
<proteinExistence type="predicted"/>
<sequence>MEQLSVFLLLFVCAAASDEPLLKGGEDFDTILIHIGMGKWNIMYYFSIGAWKLALPHHALAGAFISPYVNHTCRLPTDVPSGSGTIASQNASTDTVWILPNDECSYLKKDVTTGRLEEVPCTEWDYDNSTFSTTATSEYNLVCERQYLRAAYQSLYMGGFLVGAFFSGQLAYRYGRLTVIAVSSIAYSVMALASAWIPSLVFLMIFRFLLGTMHPTSLVTGFVFSMEITEIKWRSTVSVVVGMMWGVGTILWGIFAYFERDWRWLQTFVSLIGPAVLPFLLLLNESPRWLVVTGQHQKALSVIQKAARINNKSLPPTDQLLAIMTKVQEQSASEEGKATHRSPGVIAREVLSQVAIMFSGHDLLWPHPRSLVPGHQQPLPLHGDLRLGRACLFLRNLFSGEDGPEEVCCFHFRSVCRRPPVAATGTC</sequence>
<keyword evidence="9" id="KW-1185">Reference proteome</keyword>
<dbReference type="GO" id="GO:0016020">
    <property type="term" value="C:membrane"/>
    <property type="evidence" value="ECO:0007669"/>
    <property type="project" value="UniProtKB-SubCell"/>
</dbReference>
<evidence type="ECO:0000256" key="2">
    <source>
        <dbReference type="ARBA" id="ARBA00022692"/>
    </source>
</evidence>
<keyword evidence="4 5" id="KW-0472">Membrane</keyword>
<keyword evidence="3 5" id="KW-1133">Transmembrane helix</keyword>
<evidence type="ECO:0000313" key="8">
    <source>
        <dbReference type="EMBL" id="KAK8398537.1"/>
    </source>
</evidence>
<feature type="chain" id="PRO_5044013207" description="Major facilitator superfamily (MFS) profile domain-containing protein" evidence="6">
    <location>
        <begin position="17"/>
        <end position="427"/>
    </location>
</feature>
<accession>A0AAW0UK26</accession>
<dbReference type="Proteomes" id="UP001487740">
    <property type="component" value="Unassembled WGS sequence"/>
</dbReference>
<evidence type="ECO:0000313" key="9">
    <source>
        <dbReference type="Proteomes" id="UP001487740"/>
    </source>
</evidence>
<organism evidence="8 9">
    <name type="scientific">Scylla paramamosain</name>
    <name type="common">Mud crab</name>
    <dbReference type="NCBI Taxonomy" id="85552"/>
    <lineage>
        <taxon>Eukaryota</taxon>
        <taxon>Metazoa</taxon>
        <taxon>Ecdysozoa</taxon>
        <taxon>Arthropoda</taxon>
        <taxon>Crustacea</taxon>
        <taxon>Multicrustacea</taxon>
        <taxon>Malacostraca</taxon>
        <taxon>Eumalacostraca</taxon>
        <taxon>Eucarida</taxon>
        <taxon>Decapoda</taxon>
        <taxon>Pleocyemata</taxon>
        <taxon>Brachyura</taxon>
        <taxon>Eubrachyura</taxon>
        <taxon>Portunoidea</taxon>
        <taxon>Portunidae</taxon>
        <taxon>Portuninae</taxon>
        <taxon>Scylla</taxon>
    </lineage>
</organism>
<feature type="signal peptide" evidence="6">
    <location>
        <begin position="1"/>
        <end position="16"/>
    </location>
</feature>
<dbReference type="InterPro" id="IPR020846">
    <property type="entry name" value="MFS_dom"/>
</dbReference>
<feature type="transmembrane region" description="Helical" evidence="5">
    <location>
        <begin position="204"/>
        <end position="224"/>
    </location>
</feature>
<feature type="transmembrane region" description="Helical" evidence="5">
    <location>
        <begin position="236"/>
        <end position="258"/>
    </location>
</feature>
<dbReference type="EMBL" id="JARAKH010000012">
    <property type="protein sequence ID" value="KAK8398537.1"/>
    <property type="molecule type" value="Genomic_DNA"/>
</dbReference>
<dbReference type="PANTHER" id="PTHR24064">
    <property type="entry name" value="SOLUTE CARRIER FAMILY 22 MEMBER"/>
    <property type="match status" value="1"/>
</dbReference>
<keyword evidence="6" id="KW-0732">Signal</keyword>
<dbReference type="InterPro" id="IPR005828">
    <property type="entry name" value="MFS_sugar_transport-like"/>
</dbReference>
<dbReference type="PROSITE" id="PS50850">
    <property type="entry name" value="MFS"/>
    <property type="match status" value="1"/>
</dbReference>
<name>A0AAW0UK26_SCYPA</name>
<evidence type="ECO:0000256" key="1">
    <source>
        <dbReference type="ARBA" id="ARBA00004141"/>
    </source>
</evidence>